<reference evidence="2 3" key="1">
    <citation type="submission" date="2020-02" db="EMBL/GenBank/DDBJ databases">
        <title>Draft genome sequence of two Spirosoma agri KCTC 52727 and Spirosoma terrae KCTC 52035.</title>
        <authorList>
            <person name="Rojas J."/>
            <person name="Ambika Manirajan B."/>
            <person name="Suarez C."/>
            <person name="Ratering S."/>
            <person name="Schnell S."/>
        </authorList>
    </citation>
    <scope>NUCLEOTIDE SEQUENCE [LARGE SCALE GENOMIC DNA]</scope>
    <source>
        <strain evidence="2 3">KCTC 52035</strain>
    </source>
</reference>
<gene>
    <name evidence="2" type="ORF">GK108_16640</name>
</gene>
<dbReference type="EMBL" id="JAAFZH010000007">
    <property type="protein sequence ID" value="NDU96511.1"/>
    <property type="molecule type" value="Genomic_DNA"/>
</dbReference>
<accession>A0A6L9LBH2</accession>
<keyword evidence="3" id="KW-1185">Reference proteome</keyword>
<dbReference type="InterPro" id="IPR001173">
    <property type="entry name" value="Glyco_trans_2-like"/>
</dbReference>
<evidence type="ECO:0000313" key="3">
    <source>
        <dbReference type="Proteomes" id="UP000474175"/>
    </source>
</evidence>
<dbReference type="InterPro" id="IPR029044">
    <property type="entry name" value="Nucleotide-diphossugar_trans"/>
</dbReference>
<evidence type="ECO:0000313" key="2">
    <source>
        <dbReference type="EMBL" id="NDU96511.1"/>
    </source>
</evidence>
<dbReference type="SUPFAM" id="SSF53448">
    <property type="entry name" value="Nucleotide-diphospho-sugar transferases"/>
    <property type="match status" value="1"/>
</dbReference>
<proteinExistence type="predicted"/>
<dbReference type="PANTHER" id="PTHR43685:SF2">
    <property type="entry name" value="GLYCOSYLTRANSFERASE 2-LIKE DOMAIN-CONTAINING PROTEIN"/>
    <property type="match status" value="1"/>
</dbReference>
<dbReference type="RefSeq" id="WP_163950802.1">
    <property type="nucleotide sequence ID" value="NZ_JAAFZH010000007.1"/>
</dbReference>
<dbReference type="Gene3D" id="3.90.550.10">
    <property type="entry name" value="Spore Coat Polysaccharide Biosynthesis Protein SpsA, Chain A"/>
    <property type="match status" value="1"/>
</dbReference>
<evidence type="ECO:0000259" key="1">
    <source>
        <dbReference type="Pfam" id="PF00535"/>
    </source>
</evidence>
<dbReference type="Pfam" id="PF00535">
    <property type="entry name" value="Glycos_transf_2"/>
    <property type="match status" value="1"/>
</dbReference>
<dbReference type="GO" id="GO:0016740">
    <property type="term" value="F:transferase activity"/>
    <property type="evidence" value="ECO:0007669"/>
    <property type="project" value="UniProtKB-KW"/>
</dbReference>
<comment type="caution">
    <text evidence="2">The sequence shown here is derived from an EMBL/GenBank/DDBJ whole genome shotgun (WGS) entry which is preliminary data.</text>
</comment>
<feature type="domain" description="Glycosyltransferase 2-like" evidence="1">
    <location>
        <begin position="13"/>
        <end position="185"/>
    </location>
</feature>
<name>A0A6L9LBH2_9BACT</name>
<keyword evidence="2" id="KW-0808">Transferase</keyword>
<sequence length="335" mass="38507">MSPYLNRIKPWVSVICTSYNHEAYVEEALQSVVDQDYPNVELIVVDNSSSDRSAERIETFAKKHPGLRFIKNLTNLGLNRAFNQGLALAEGRYVIDLAADDVLLPNRISHQVSLFEELSGPYAVVFSNAAYIDGQGRETAIHYAVDGNGRSRTKVPSGNVFQNVLESYFICTPTMMMRRDVLNELGGYDESLSYEDFDFWVRSSRLYHYAYLDEVLTLKRRLPDSLATQITLRSNQLLSSSLAVCYKAFDRCSTKAEYQALAGRVRTFIRKAFYTEQFELVTQFGQLLQHIERPDMLTCLILRLSRFQLPVNSLYRHYLKWNRGRQSAYPQTKLV</sequence>
<organism evidence="2 3">
    <name type="scientific">Spirosoma terrae</name>
    <dbReference type="NCBI Taxonomy" id="1968276"/>
    <lineage>
        <taxon>Bacteria</taxon>
        <taxon>Pseudomonadati</taxon>
        <taxon>Bacteroidota</taxon>
        <taxon>Cytophagia</taxon>
        <taxon>Cytophagales</taxon>
        <taxon>Cytophagaceae</taxon>
        <taxon>Spirosoma</taxon>
    </lineage>
</organism>
<dbReference type="InterPro" id="IPR050834">
    <property type="entry name" value="Glycosyltransf_2"/>
</dbReference>
<dbReference type="Proteomes" id="UP000474175">
    <property type="component" value="Unassembled WGS sequence"/>
</dbReference>
<protein>
    <submittedName>
        <fullName evidence="2">Glycosyltransferase</fullName>
    </submittedName>
</protein>
<dbReference type="PANTHER" id="PTHR43685">
    <property type="entry name" value="GLYCOSYLTRANSFERASE"/>
    <property type="match status" value="1"/>
</dbReference>
<dbReference type="AlphaFoldDB" id="A0A6L9LBH2"/>